<name>A0ABR2UAP0_9ROSI</name>
<dbReference type="InterPro" id="IPR027417">
    <property type="entry name" value="P-loop_NTPase"/>
</dbReference>
<dbReference type="EMBL" id="JBBPBN010000001">
    <property type="protein sequence ID" value="KAK9046697.1"/>
    <property type="molecule type" value="Genomic_DNA"/>
</dbReference>
<reference evidence="3 4" key="1">
    <citation type="journal article" date="2024" name="G3 (Bethesda)">
        <title>Genome assembly of Hibiscus sabdariffa L. provides insights into metabolisms of medicinal natural products.</title>
        <authorList>
            <person name="Kim T."/>
        </authorList>
    </citation>
    <scope>NUCLEOTIDE SEQUENCE [LARGE SCALE GENOMIC DNA]</scope>
    <source>
        <strain evidence="3">TK-2024</strain>
        <tissue evidence="3">Old leaves</tissue>
    </source>
</reference>
<protein>
    <recommendedName>
        <fullName evidence="2">NB-ARC domain-containing protein</fullName>
    </recommendedName>
</protein>
<keyword evidence="4" id="KW-1185">Reference proteome</keyword>
<proteinExistence type="predicted"/>
<comment type="caution">
    <text evidence="3">The sequence shown here is derived from an EMBL/GenBank/DDBJ whole genome shotgun (WGS) entry which is preliminary data.</text>
</comment>
<gene>
    <name evidence="3" type="ORF">V6N11_052578</name>
</gene>
<evidence type="ECO:0000313" key="4">
    <source>
        <dbReference type="Proteomes" id="UP001396334"/>
    </source>
</evidence>
<accession>A0ABR2UAP0</accession>
<dbReference type="PANTHER" id="PTHR33463:SF203">
    <property type="entry name" value="AAA+ ATPASE DOMAIN-CONTAINING PROTEIN"/>
    <property type="match status" value="1"/>
</dbReference>
<feature type="domain" description="NB-ARC" evidence="2">
    <location>
        <begin position="1"/>
        <end position="90"/>
    </location>
</feature>
<sequence length="92" mass="10538">MGGVGKTTLVTQVGKRAKELQLFQVIKVVVSQTPSIGDTQNKIADFLNLKFEKTTKEGKAEELWRRLEKEENVLIILDDIWNEVHLKEIGFR</sequence>
<keyword evidence="1" id="KW-0611">Plant defense</keyword>
<dbReference type="SUPFAM" id="SSF52540">
    <property type="entry name" value="P-loop containing nucleoside triphosphate hydrolases"/>
    <property type="match status" value="1"/>
</dbReference>
<evidence type="ECO:0000259" key="2">
    <source>
        <dbReference type="Pfam" id="PF00931"/>
    </source>
</evidence>
<dbReference type="InterPro" id="IPR002182">
    <property type="entry name" value="NB-ARC"/>
</dbReference>
<dbReference type="InterPro" id="IPR050905">
    <property type="entry name" value="Plant_NBS-LRR"/>
</dbReference>
<dbReference type="Gene3D" id="3.40.50.300">
    <property type="entry name" value="P-loop containing nucleotide triphosphate hydrolases"/>
    <property type="match status" value="1"/>
</dbReference>
<dbReference type="Pfam" id="PF00931">
    <property type="entry name" value="NB-ARC"/>
    <property type="match status" value="1"/>
</dbReference>
<dbReference type="Proteomes" id="UP001396334">
    <property type="component" value="Unassembled WGS sequence"/>
</dbReference>
<evidence type="ECO:0000256" key="1">
    <source>
        <dbReference type="ARBA" id="ARBA00022821"/>
    </source>
</evidence>
<evidence type="ECO:0000313" key="3">
    <source>
        <dbReference type="EMBL" id="KAK9046697.1"/>
    </source>
</evidence>
<dbReference type="PANTHER" id="PTHR33463">
    <property type="entry name" value="NB-ARC DOMAIN-CONTAINING PROTEIN-RELATED"/>
    <property type="match status" value="1"/>
</dbReference>
<organism evidence="3 4">
    <name type="scientific">Hibiscus sabdariffa</name>
    <name type="common">roselle</name>
    <dbReference type="NCBI Taxonomy" id="183260"/>
    <lineage>
        <taxon>Eukaryota</taxon>
        <taxon>Viridiplantae</taxon>
        <taxon>Streptophyta</taxon>
        <taxon>Embryophyta</taxon>
        <taxon>Tracheophyta</taxon>
        <taxon>Spermatophyta</taxon>
        <taxon>Magnoliopsida</taxon>
        <taxon>eudicotyledons</taxon>
        <taxon>Gunneridae</taxon>
        <taxon>Pentapetalae</taxon>
        <taxon>rosids</taxon>
        <taxon>malvids</taxon>
        <taxon>Malvales</taxon>
        <taxon>Malvaceae</taxon>
        <taxon>Malvoideae</taxon>
        <taxon>Hibiscus</taxon>
    </lineage>
</organism>